<dbReference type="Proteomes" id="UP001152561">
    <property type="component" value="Unassembled WGS sequence"/>
</dbReference>
<feature type="transmembrane region" description="Helical" evidence="1">
    <location>
        <begin position="37"/>
        <end position="56"/>
    </location>
</feature>
<keyword evidence="3" id="KW-1185">Reference proteome</keyword>
<keyword evidence="1" id="KW-0472">Membrane</keyword>
<reference evidence="3" key="1">
    <citation type="journal article" date="2023" name="Proc. Natl. Acad. Sci. U.S.A.">
        <title>Genomic and structural basis for evolution of tropane alkaloid biosynthesis.</title>
        <authorList>
            <person name="Wanga Y.-J."/>
            <person name="Taina T."/>
            <person name="Yua J.-Y."/>
            <person name="Lia J."/>
            <person name="Xua B."/>
            <person name="Chenc J."/>
            <person name="D'Auriad J.C."/>
            <person name="Huanga J.-P."/>
            <person name="Huanga S.-X."/>
        </authorList>
    </citation>
    <scope>NUCLEOTIDE SEQUENCE [LARGE SCALE GENOMIC DNA]</scope>
    <source>
        <strain evidence="3">cv. KIB-2019</strain>
    </source>
</reference>
<dbReference type="AlphaFoldDB" id="A0A9Q1L921"/>
<keyword evidence="1" id="KW-0812">Transmembrane</keyword>
<evidence type="ECO:0000256" key="1">
    <source>
        <dbReference type="SAM" id="Phobius"/>
    </source>
</evidence>
<dbReference type="EMBL" id="JAJAGQ010000022">
    <property type="protein sequence ID" value="KAJ8529860.1"/>
    <property type="molecule type" value="Genomic_DNA"/>
</dbReference>
<keyword evidence="1" id="KW-1133">Transmembrane helix</keyword>
<protein>
    <submittedName>
        <fullName evidence="2">Uncharacterized protein</fullName>
    </submittedName>
</protein>
<accession>A0A9Q1L921</accession>
<gene>
    <name evidence="2" type="ORF">K7X08_036695</name>
</gene>
<feature type="transmembrane region" description="Helical" evidence="1">
    <location>
        <begin position="12"/>
        <end position="30"/>
    </location>
</feature>
<organism evidence="2 3">
    <name type="scientific">Anisodus acutangulus</name>
    <dbReference type="NCBI Taxonomy" id="402998"/>
    <lineage>
        <taxon>Eukaryota</taxon>
        <taxon>Viridiplantae</taxon>
        <taxon>Streptophyta</taxon>
        <taxon>Embryophyta</taxon>
        <taxon>Tracheophyta</taxon>
        <taxon>Spermatophyta</taxon>
        <taxon>Magnoliopsida</taxon>
        <taxon>eudicotyledons</taxon>
        <taxon>Gunneridae</taxon>
        <taxon>Pentapetalae</taxon>
        <taxon>asterids</taxon>
        <taxon>lamiids</taxon>
        <taxon>Solanales</taxon>
        <taxon>Solanaceae</taxon>
        <taxon>Solanoideae</taxon>
        <taxon>Hyoscyameae</taxon>
        <taxon>Anisodus</taxon>
    </lineage>
</organism>
<proteinExistence type="predicted"/>
<evidence type="ECO:0000313" key="3">
    <source>
        <dbReference type="Proteomes" id="UP001152561"/>
    </source>
</evidence>
<comment type="caution">
    <text evidence="2">The sequence shown here is derived from an EMBL/GenBank/DDBJ whole genome shotgun (WGS) entry which is preliminary data.</text>
</comment>
<sequence>MPNVVLSCSSLMNYFAAFLVIVVAFSRLFGMYFKATFLLSSCCCFCYTVRLIAIAFGKAVNCNIFGYFAGNSRCINSCSSLMLYFEPFHYKHRSYVEPFLHYGGKYLLFC</sequence>
<evidence type="ECO:0000313" key="2">
    <source>
        <dbReference type="EMBL" id="KAJ8529860.1"/>
    </source>
</evidence>
<name>A0A9Q1L921_9SOLA</name>